<reference evidence="1 2" key="1">
    <citation type="submission" date="2019-05" db="EMBL/GenBank/DDBJ databases">
        <authorList>
            <consortium name="Science for Life Laboratories"/>
        </authorList>
    </citation>
    <scope>NUCLEOTIDE SEQUENCE [LARGE SCALE GENOMIC DNA]</scope>
    <source>
        <strain evidence="1">Soil9</strain>
    </source>
</reference>
<accession>A0A6P2D1T6</accession>
<keyword evidence="2" id="KW-1185">Reference proteome</keyword>
<protein>
    <submittedName>
        <fullName evidence="1">Alpha amylase: Alpha amylase catalytic region</fullName>
    </submittedName>
</protein>
<organism evidence="1 2">
    <name type="scientific">Gemmata massiliana</name>
    <dbReference type="NCBI Taxonomy" id="1210884"/>
    <lineage>
        <taxon>Bacteria</taxon>
        <taxon>Pseudomonadati</taxon>
        <taxon>Planctomycetota</taxon>
        <taxon>Planctomycetia</taxon>
        <taxon>Gemmatales</taxon>
        <taxon>Gemmataceae</taxon>
        <taxon>Gemmata</taxon>
    </lineage>
</organism>
<dbReference type="AlphaFoldDB" id="A0A6P2D1T6"/>
<dbReference type="KEGG" id="gms:SOIL9_33590"/>
<dbReference type="SUPFAM" id="SSF51445">
    <property type="entry name" value="(Trans)glycosidases"/>
    <property type="match status" value="1"/>
</dbReference>
<evidence type="ECO:0000313" key="2">
    <source>
        <dbReference type="Proteomes" id="UP000464178"/>
    </source>
</evidence>
<dbReference type="Proteomes" id="UP000464178">
    <property type="component" value="Chromosome"/>
</dbReference>
<proteinExistence type="predicted"/>
<evidence type="ECO:0000313" key="1">
    <source>
        <dbReference type="EMBL" id="VTR94355.1"/>
    </source>
</evidence>
<dbReference type="EMBL" id="LR593886">
    <property type="protein sequence ID" value="VTR94355.1"/>
    <property type="molecule type" value="Genomic_DNA"/>
</dbReference>
<dbReference type="InterPro" id="IPR017853">
    <property type="entry name" value="GH"/>
</dbReference>
<sequence length="57" mass="6479">MWLPPPSFAGKQSAGYNPKQYWRLDNSYGDRDLHRAMLEELLKKGGEPIADIVMCAL</sequence>
<dbReference type="Gene3D" id="3.20.20.80">
    <property type="entry name" value="Glycosidases"/>
    <property type="match status" value="1"/>
</dbReference>
<gene>
    <name evidence="1" type="ORF">SOIL9_33590</name>
</gene>
<name>A0A6P2D1T6_9BACT</name>
<dbReference type="RefSeq" id="WP_162668903.1">
    <property type="nucleotide sequence ID" value="NZ_LR593886.1"/>
</dbReference>